<dbReference type="OrthoDB" id="6160486at2759"/>
<protein>
    <submittedName>
        <fullName evidence="3">Uncharacterized protein LOC106068614</fullName>
    </submittedName>
</protein>
<dbReference type="OMA" id="INEFMEP"/>
<name>A0A9W2Z3H5_BIOGL</name>
<sequence>MTRILGAPQNVSSQVLAPQQQDSFEVITDDDLYKADEHLTQEILCYAGYTFLAVLFFIFLIACFVFDPRAFVIAFGTGSPCCLLSPCITSLYKYTDPSQLIQASSNKYVPGIIVEDDGSLKSYEPSPEELEYLFELINEFMEPT</sequence>
<keyword evidence="1" id="KW-1133">Transmembrane helix</keyword>
<dbReference type="AlphaFoldDB" id="A0A9W2Z3H5"/>
<accession>A0A9W2Z3H5</accession>
<evidence type="ECO:0000256" key="1">
    <source>
        <dbReference type="SAM" id="Phobius"/>
    </source>
</evidence>
<gene>
    <name evidence="3" type="primary">LOC106068614</name>
</gene>
<dbReference type="RefSeq" id="XP_055869470.1">
    <property type="nucleotide sequence ID" value="XM_056013495.1"/>
</dbReference>
<proteinExistence type="predicted"/>
<feature type="transmembrane region" description="Helical" evidence="1">
    <location>
        <begin position="46"/>
        <end position="66"/>
    </location>
</feature>
<keyword evidence="1" id="KW-0472">Membrane</keyword>
<keyword evidence="2" id="KW-1185">Reference proteome</keyword>
<evidence type="ECO:0000313" key="2">
    <source>
        <dbReference type="Proteomes" id="UP001165740"/>
    </source>
</evidence>
<keyword evidence="1" id="KW-0812">Transmembrane</keyword>
<organism evidence="2 3">
    <name type="scientific">Biomphalaria glabrata</name>
    <name type="common">Bloodfluke planorb</name>
    <name type="synonym">Freshwater snail</name>
    <dbReference type="NCBI Taxonomy" id="6526"/>
    <lineage>
        <taxon>Eukaryota</taxon>
        <taxon>Metazoa</taxon>
        <taxon>Spiralia</taxon>
        <taxon>Lophotrochozoa</taxon>
        <taxon>Mollusca</taxon>
        <taxon>Gastropoda</taxon>
        <taxon>Heterobranchia</taxon>
        <taxon>Euthyneura</taxon>
        <taxon>Panpulmonata</taxon>
        <taxon>Hygrophila</taxon>
        <taxon>Lymnaeoidea</taxon>
        <taxon>Planorbidae</taxon>
        <taxon>Biomphalaria</taxon>
    </lineage>
</organism>
<dbReference type="GeneID" id="106068614"/>
<dbReference type="Proteomes" id="UP001165740">
    <property type="component" value="Chromosome 16"/>
</dbReference>
<evidence type="ECO:0000313" key="3">
    <source>
        <dbReference type="RefSeq" id="XP_055869470.1"/>
    </source>
</evidence>
<reference evidence="3" key="1">
    <citation type="submission" date="2025-08" db="UniProtKB">
        <authorList>
            <consortium name="RefSeq"/>
        </authorList>
    </citation>
    <scope>IDENTIFICATION</scope>
</reference>